<proteinExistence type="predicted"/>
<accession>A0ABW2WB23</accession>
<feature type="transmembrane region" description="Helical" evidence="1">
    <location>
        <begin position="133"/>
        <end position="152"/>
    </location>
</feature>
<feature type="transmembrane region" description="Helical" evidence="1">
    <location>
        <begin position="157"/>
        <end position="175"/>
    </location>
</feature>
<comment type="caution">
    <text evidence="3">The sequence shown here is derived from an EMBL/GenBank/DDBJ whole genome shotgun (WGS) entry which is preliminary data.</text>
</comment>
<evidence type="ECO:0000256" key="1">
    <source>
        <dbReference type="SAM" id="Phobius"/>
    </source>
</evidence>
<evidence type="ECO:0000313" key="3">
    <source>
        <dbReference type="EMBL" id="MFD0316628.1"/>
    </source>
</evidence>
<feature type="transmembrane region" description="Helical" evidence="1">
    <location>
        <begin position="212"/>
        <end position="230"/>
    </location>
</feature>
<protein>
    <submittedName>
        <fullName evidence="3">Acyltransferase</fullName>
        <ecNumber evidence="3">2.3.1.-</ecNumber>
    </submittedName>
</protein>
<keyword evidence="3" id="KW-0808">Transferase</keyword>
<feature type="domain" description="Acyltransferase 3" evidence="2">
    <location>
        <begin position="22"/>
        <end position="342"/>
    </location>
</feature>
<keyword evidence="1" id="KW-0812">Transmembrane</keyword>
<dbReference type="InterPro" id="IPR002656">
    <property type="entry name" value="Acyl_transf_3_dom"/>
</dbReference>
<feature type="transmembrane region" description="Helical" evidence="1">
    <location>
        <begin position="286"/>
        <end position="307"/>
    </location>
</feature>
<keyword evidence="1" id="KW-0472">Membrane</keyword>
<dbReference type="EC" id="2.3.1.-" evidence="3"/>
<feature type="transmembrane region" description="Helical" evidence="1">
    <location>
        <begin position="250"/>
        <end position="274"/>
    </location>
</feature>
<gene>
    <name evidence="3" type="ORF">ACFQZ6_20920</name>
</gene>
<dbReference type="Proteomes" id="UP001597023">
    <property type="component" value="Unassembled WGS sequence"/>
</dbReference>
<organism evidence="3 4">
    <name type="scientific">Streptomyces flavalbus</name>
    <dbReference type="NCBI Taxonomy" id="2665155"/>
    <lineage>
        <taxon>Bacteria</taxon>
        <taxon>Bacillati</taxon>
        <taxon>Actinomycetota</taxon>
        <taxon>Actinomycetes</taxon>
        <taxon>Kitasatosporales</taxon>
        <taxon>Streptomycetaceae</taxon>
        <taxon>Streptomyces</taxon>
    </lineage>
</organism>
<keyword evidence="4" id="KW-1185">Reference proteome</keyword>
<evidence type="ECO:0000313" key="4">
    <source>
        <dbReference type="Proteomes" id="UP001597023"/>
    </source>
</evidence>
<reference evidence="4" key="1">
    <citation type="journal article" date="2019" name="Int. J. Syst. Evol. Microbiol.">
        <title>The Global Catalogue of Microorganisms (GCM) 10K type strain sequencing project: providing services to taxonomists for standard genome sequencing and annotation.</title>
        <authorList>
            <consortium name="The Broad Institute Genomics Platform"/>
            <consortium name="The Broad Institute Genome Sequencing Center for Infectious Disease"/>
            <person name="Wu L."/>
            <person name="Ma J."/>
        </authorList>
    </citation>
    <scope>NUCLEOTIDE SEQUENCE [LARGE SCALE GENOMIC DNA]</scope>
    <source>
        <strain evidence="4">CGMCC 4.7400</strain>
    </source>
</reference>
<feature type="transmembrane region" description="Helical" evidence="1">
    <location>
        <begin position="43"/>
        <end position="66"/>
    </location>
</feature>
<feature type="transmembrane region" description="Helical" evidence="1">
    <location>
        <begin position="327"/>
        <end position="347"/>
    </location>
</feature>
<dbReference type="EMBL" id="JBHTEB010000001">
    <property type="protein sequence ID" value="MFD0316628.1"/>
    <property type="molecule type" value="Genomic_DNA"/>
</dbReference>
<dbReference type="RefSeq" id="WP_381611365.1">
    <property type="nucleotide sequence ID" value="NZ_JBHTEB010000001.1"/>
</dbReference>
<sequence length="373" mass="41757">MGAHRRKGDGAGTVPVGGGRDRYFDALRALALVRVVTYHAFGWAWAGLVFPSMGIMFALAGTLMARSLERPAVTVLRDRIRRLLPPFWFWGAFVVLAMLVHGWMPGWQIVYWVVPLGDPPGNAWGEQAWEVLWYLRTYLWFVLLSPPLLWLFRRAPVAVLGLSLAPVLVLTFVWQPPDDRFGTGLWDLSTYLCCWLVGFAHREGVLRRLPPVAVALLSVAALGYGGWYALAHQAEYGGYDLDDDPLAQAFWSAGFVTPLMYAKARFGFDLAGLARFRRLDRLVTVFNARAVTVYLWHEIALVLAVPLIDRCWEVPAFEAHLPLESQWFMFGVAWVLIGAFVLLCGWVEDVAARKPPRLVPGARPATPAARMAP</sequence>
<dbReference type="Pfam" id="PF01757">
    <property type="entry name" value="Acyl_transf_3"/>
    <property type="match status" value="1"/>
</dbReference>
<keyword evidence="3" id="KW-0012">Acyltransferase</keyword>
<dbReference type="GO" id="GO:0016746">
    <property type="term" value="F:acyltransferase activity"/>
    <property type="evidence" value="ECO:0007669"/>
    <property type="project" value="UniProtKB-KW"/>
</dbReference>
<evidence type="ECO:0000259" key="2">
    <source>
        <dbReference type="Pfam" id="PF01757"/>
    </source>
</evidence>
<feature type="transmembrane region" description="Helical" evidence="1">
    <location>
        <begin position="87"/>
        <end position="113"/>
    </location>
</feature>
<feature type="transmembrane region" description="Helical" evidence="1">
    <location>
        <begin position="181"/>
        <end position="200"/>
    </location>
</feature>
<keyword evidence="1" id="KW-1133">Transmembrane helix</keyword>
<name>A0ABW2WB23_9ACTN</name>